<evidence type="ECO:0000313" key="2">
    <source>
        <dbReference type="Proteomes" id="UP000248161"/>
    </source>
</evidence>
<protein>
    <recommendedName>
        <fullName evidence="3">DNA alkylation repair protein</fullName>
    </recommendedName>
</protein>
<sequence>MNMSQHDSLDDFLAAQPPRVHRSDRLLAKLVREAYPIGVPALIMKSSTDRLGESAGYSFHLGTPDEMLRQLASWLLTEAGEDQNVLLRLVTRLWGRHGREDVALAALLLANLDHPSLGTDPWQVLASSTRGTEPADALLLSIEELLRAGRGMPSEALLMQWCEGRAVDAHMALLASYVGSVRGDEPSDELRDALASLEIPTGDSLLSRVKQRLASPQAQD</sequence>
<proteinExistence type="predicted"/>
<dbReference type="Proteomes" id="UP000248161">
    <property type="component" value="Unassembled WGS sequence"/>
</dbReference>
<evidence type="ECO:0008006" key="3">
    <source>
        <dbReference type="Google" id="ProtNLM"/>
    </source>
</evidence>
<name>A0A2V3HUT1_9ARCH</name>
<dbReference type="EMBL" id="PSPG01000008">
    <property type="protein sequence ID" value="PXF21501.1"/>
    <property type="molecule type" value="Genomic_DNA"/>
</dbReference>
<organism evidence="1 2">
    <name type="scientific">Candidatus Thalassarchaeum betae</name>
    <dbReference type="NCBI Taxonomy" id="2599289"/>
    <lineage>
        <taxon>Archaea</taxon>
        <taxon>Methanobacteriati</taxon>
        <taxon>Thermoplasmatota</taxon>
        <taxon>Candidatus Poseidoniia</taxon>
        <taxon>Candidatus Poseidoniales</taxon>
        <taxon>Candidatus Thalassarchaeaceae</taxon>
        <taxon>Candidatus Thalassarchaeum</taxon>
    </lineage>
</organism>
<comment type="caution">
    <text evidence="1">The sequence shown here is derived from an EMBL/GenBank/DDBJ whole genome shotgun (WGS) entry which is preliminary data.</text>
</comment>
<gene>
    <name evidence="1" type="ORF">CXX69_04660</name>
</gene>
<accession>A0A2V3HUT1</accession>
<dbReference type="AlphaFoldDB" id="A0A2V3HUT1"/>
<evidence type="ECO:0000313" key="1">
    <source>
        <dbReference type="EMBL" id="PXF21501.1"/>
    </source>
</evidence>
<reference evidence="1 2" key="1">
    <citation type="journal article" date="2015" name="Nat. Commun.">
        <title>Genomic and transcriptomic evidence for scavenging of diverse organic compounds by widespread deep-sea archaea.</title>
        <authorList>
            <person name="Li M."/>
            <person name="Baker B.J."/>
            <person name="Anantharaman K."/>
            <person name="Jain S."/>
            <person name="Breier J.A."/>
            <person name="Dick G.J."/>
        </authorList>
    </citation>
    <scope>NUCLEOTIDE SEQUENCE [LARGE SCALE GENOMIC DNA]</scope>
    <source>
        <strain evidence="1">Cayman_51_deep</strain>
    </source>
</reference>